<keyword evidence="1" id="KW-0808">Transferase</keyword>
<keyword evidence="1" id="KW-0418">Kinase</keyword>
<dbReference type="OrthoDB" id="416454at2759"/>
<dbReference type="PANTHER" id="PTHR33332">
    <property type="entry name" value="REVERSE TRANSCRIPTASE DOMAIN-CONTAINING PROTEIN"/>
    <property type="match status" value="1"/>
</dbReference>
<keyword evidence="2" id="KW-1185">Reference proteome</keyword>
<reference evidence="2" key="2">
    <citation type="submission" date="2017-12" db="EMBL/GenBank/DDBJ databases">
        <title>Genome sequence of the Bar-tailed Godwit (Limosa lapponica baueri).</title>
        <authorList>
            <person name="Lima N.C.B."/>
            <person name="Parody-Merino A.M."/>
            <person name="Battley P.F."/>
            <person name="Fidler A.E."/>
            <person name="Prosdocimi F."/>
        </authorList>
    </citation>
    <scope>NUCLEOTIDE SEQUENCE [LARGE SCALE GENOMIC DNA]</scope>
</reference>
<organism evidence="1 2">
    <name type="scientific">Limosa lapponica baueri</name>
    <dbReference type="NCBI Taxonomy" id="1758121"/>
    <lineage>
        <taxon>Eukaryota</taxon>
        <taxon>Metazoa</taxon>
        <taxon>Chordata</taxon>
        <taxon>Craniata</taxon>
        <taxon>Vertebrata</taxon>
        <taxon>Euteleostomi</taxon>
        <taxon>Archelosauria</taxon>
        <taxon>Archosauria</taxon>
        <taxon>Dinosauria</taxon>
        <taxon>Saurischia</taxon>
        <taxon>Theropoda</taxon>
        <taxon>Coelurosauria</taxon>
        <taxon>Aves</taxon>
        <taxon>Neognathae</taxon>
        <taxon>Neoaves</taxon>
        <taxon>Charadriiformes</taxon>
        <taxon>Scolopacidae</taxon>
        <taxon>Limosa</taxon>
    </lineage>
</organism>
<evidence type="ECO:0000313" key="2">
    <source>
        <dbReference type="Proteomes" id="UP000233556"/>
    </source>
</evidence>
<dbReference type="AlphaFoldDB" id="A0A2I0TP66"/>
<name>A0A2I0TP66_LIMLA</name>
<protein>
    <submittedName>
        <fullName evidence="1">Glycerol kinase</fullName>
    </submittedName>
</protein>
<gene>
    <name evidence="1" type="ORF">llap_14116</name>
</gene>
<proteinExistence type="predicted"/>
<dbReference type="Proteomes" id="UP000233556">
    <property type="component" value="Unassembled WGS sequence"/>
</dbReference>
<dbReference type="GO" id="GO:0016301">
    <property type="term" value="F:kinase activity"/>
    <property type="evidence" value="ECO:0007669"/>
    <property type="project" value="UniProtKB-KW"/>
</dbReference>
<evidence type="ECO:0000313" key="1">
    <source>
        <dbReference type="EMBL" id="PKU35582.1"/>
    </source>
</evidence>
<dbReference type="EMBL" id="KZ508178">
    <property type="protein sequence ID" value="PKU35582.1"/>
    <property type="molecule type" value="Genomic_DNA"/>
</dbReference>
<sequence>MRRGVLLALVLTNKEGLVVDVKVGGSHGCSDHEMVAFRILHGRSRAKSRITTLDFKRVNFGLFKELLGGIPWVRALEDMGVQQSWLLFKHHFLQVQERCIPRSKKSGKGGRRTAWMSKELLEKLKWKKEVDRMWKKGLATWEEYRNIVRVCRDATRKAKAHLELNLQRDVKDNEKGFFKCNSSKRKTRENVGPLLNGVGALVTEDTEKAELLNAAFASVFTAKANPQESQTLEVRENIWRKEDFPLVEQDWVKDHLGKLKTHTSMGPNGMHPRELRELSDVIAKPLFISFERVMEQLNFDVIAKHMKEKKVLRSGQQGFIKGKSCLTNLITFYDGVTGWEHERMTVDVVYLDFSKAFDTVSHNILIGKLRKCGLDERTVRGVDLLESSSVEKDLGVLVDSKLIVSQQCAIVAKKASGLLGCIKKSMTSRSREVILTLYSALVRLHREYCVQFWAPQFKKDKELLERVQRRATKMIRGLQHLSYEQGLEDLGLFSLEKRRLRGDLINA</sequence>
<reference evidence="2" key="1">
    <citation type="submission" date="2017-11" db="EMBL/GenBank/DDBJ databases">
        <authorList>
            <person name="Lima N.C."/>
            <person name="Parody-Merino A.M."/>
            <person name="Battley P.F."/>
            <person name="Fidler A.E."/>
            <person name="Prosdocimi F."/>
        </authorList>
    </citation>
    <scope>NUCLEOTIDE SEQUENCE [LARGE SCALE GENOMIC DNA]</scope>
</reference>
<accession>A0A2I0TP66</accession>